<name>A0A5C6BJQ5_9PLAN</name>
<keyword evidence="2" id="KW-0808">Transferase</keyword>
<dbReference type="InterPro" id="IPR029044">
    <property type="entry name" value="Nucleotide-diphossugar_trans"/>
</dbReference>
<feature type="domain" description="Glycosyltransferase 2-like" evidence="1">
    <location>
        <begin position="5"/>
        <end position="114"/>
    </location>
</feature>
<keyword evidence="3" id="KW-1185">Reference proteome</keyword>
<proteinExistence type="predicted"/>
<comment type="caution">
    <text evidence="2">The sequence shown here is derived from an EMBL/GenBank/DDBJ whole genome shotgun (WGS) entry which is preliminary data.</text>
</comment>
<dbReference type="PANTHER" id="PTHR43179:SF7">
    <property type="entry name" value="RHAMNOSYLTRANSFERASE WBBL"/>
    <property type="match status" value="1"/>
</dbReference>
<gene>
    <name evidence="2" type="ORF">CA54_07880</name>
</gene>
<dbReference type="EMBL" id="SJPP01000001">
    <property type="protein sequence ID" value="TWU11972.1"/>
    <property type="molecule type" value="Genomic_DNA"/>
</dbReference>
<protein>
    <submittedName>
        <fullName evidence="2">Glycosyl transferase family 2</fullName>
    </submittedName>
</protein>
<dbReference type="PANTHER" id="PTHR43179">
    <property type="entry name" value="RHAMNOSYLTRANSFERASE WBBL"/>
    <property type="match status" value="1"/>
</dbReference>
<dbReference type="Gene3D" id="3.90.550.10">
    <property type="entry name" value="Spore Coat Polysaccharide Biosynthesis Protein SpsA, Chain A"/>
    <property type="match status" value="1"/>
</dbReference>
<sequence length="233" mass="25593">MLDTTIIIPQRGHADLTRHCLTSFREQDPAAWPVVIVDDGSPQTAAGLSVGDLSPGRLILQPHRGVSAAWNRGAAAARTPFLVFLNNDTISTGPWVDELVRPLRQKECVLTGVAMRIERALPASLLDRLAMRNYLAGWCFAIAASVFHELGGFDESLRVYWSDTDLQLRAASAADDSREVLRDVAGLPLVHLGHRTAHDGCLLPRQREQWCADRQVFIAKWQQLLAGGLSGLD</sequence>
<dbReference type="Proteomes" id="UP000320735">
    <property type="component" value="Unassembled WGS sequence"/>
</dbReference>
<dbReference type="AlphaFoldDB" id="A0A5C6BJQ5"/>
<dbReference type="SUPFAM" id="SSF53448">
    <property type="entry name" value="Nucleotide-diphospho-sugar transferases"/>
    <property type="match status" value="1"/>
</dbReference>
<dbReference type="GO" id="GO:0016740">
    <property type="term" value="F:transferase activity"/>
    <property type="evidence" value="ECO:0007669"/>
    <property type="project" value="UniProtKB-KW"/>
</dbReference>
<accession>A0A5C6BJQ5</accession>
<organism evidence="2 3">
    <name type="scientific">Symmachiella macrocystis</name>
    <dbReference type="NCBI Taxonomy" id="2527985"/>
    <lineage>
        <taxon>Bacteria</taxon>
        <taxon>Pseudomonadati</taxon>
        <taxon>Planctomycetota</taxon>
        <taxon>Planctomycetia</taxon>
        <taxon>Planctomycetales</taxon>
        <taxon>Planctomycetaceae</taxon>
        <taxon>Symmachiella</taxon>
    </lineage>
</organism>
<reference evidence="2 3" key="1">
    <citation type="submission" date="2019-02" db="EMBL/GenBank/DDBJ databases">
        <title>Deep-cultivation of Planctomycetes and their phenomic and genomic characterization uncovers novel biology.</title>
        <authorList>
            <person name="Wiegand S."/>
            <person name="Jogler M."/>
            <person name="Boedeker C."/>
            <person name="Pinto D."/>
            <person name="Vollmers J."/>
            <person name="Rivas-Marin E."/>
            <person name="Kohn T."/>
            <person name="Peeters S.H."/>
            <person name="Heuer A."/>
            <person name="Rast P."/>
            <person name="Oberbeckmann S."/>
            <person name="Bunk B."/>
            <person name="Jeske O."/>
            <person name="Meyerdierks A."/>
            <person name="Storesund J.E."/>
            <person name="Kallscheuer N."/>
            <person name="Luecker S."/>
            <person name="Lage O.M."/>
            <person name="Pohl T."/>
            <person name="Merkel B.J."/>
            <person name="Hornburger P."/>
            <person name="Mueller R.-W."/>
            <person name="Bruemmer F."/>
            <person name="Labrenz M."/>
            <person name="Spormann A.M."/>
            <person name="Op Den Camp H."/>
            <person name="Overmann J."/>
            <person name="Amann R."/>
            <person name="Jetten M.S.M."/>
            <person name="Mascher T."/>
            <person name="Medema M.H."/>
            <person name="Devos D.P."/>
            <person name="Kaster A.-K."/>
            <person name="Ovreas L."/>
            <person name="Rohde M."/>
            <person name="Galperin M.Y."/>
            <person name="Jogler C."/>
        </authorList>
    </citation>
    <scope>NUCLEOTIDE SEQUENCE [LARGE SCALE GENOMIC DNA]</scope>
    <source>
        <strain evidence="2 3">CA54</strain>
    </source>
</reference>
<dbReference type="InterPro" id="IPR001173">
    <property type="entry name" value="Glyco_trans_2-like"/>
</dbReference>
<dbReference type="Pfam" id="PF00535">
    <property type="entry name" value="Glycos_transf_2"/>
    <property type="match status" value="1"/>
</dbReference>
<evidence type="ECO:0000259" key="1">
    <source>
        <dbReference type="Pfam" id="PF00535"/>
    </source>
</evidence>
<dbReference type="RefSeq" id="WP_197532180.1">
    <property type="nucleotide sequence ID" value="NZ_SJPP01000001.1"/>
</dbReference>
<evidence type="ECO:0000313" key="3">
    <source>
        <dbReference type="Proteomes" id="UP000320735"/>
    </source>
</evidence>
<evidence type="ECO:0000313" key="2">
    <source>
        <dbReference type="EMBL" id="TWU11972.1"/>
    </source>
</evidence>